<dbReference type="InterPro" id="IPR029751">
    <property type="entry name" value="Ribosomal_L25_dom"/>
</dbReference>
<feature type="domain" description="Large ribosomal subunit protein bL25 L25" evidence="7">
    <location>
        <begin position="7"/>
        <end position="95"/>
    </location>
</feature>
<dbReference type="RefSeq" id="WP_150863171.1">
    <property type="nucleotide sequence ID" value="NZ_VYXP01000003.1"/>
</dbReference>
<dbReference type="GO" id="GO:0003735">
    <property type="term" value="F:structural constituent of ribosome"/>
    <property type="evidence" value="ECO:0007669"/>
    <property type="project" value="InterPro"/>
</dbReference>
<evidence type="ECO:0000259" key="8">
    <source>
        <dbReference type="Pfam" id="PF14693"/>
    </source>
</evidence>
<dbReference type="GO" id="GO:0022625">
    <property type="term" value="C:cytosolic large ribosomal subunit"/>
    <property type="evidence" value="ECO:0007669"/>
    <property type="project" value="TreeGrafter"/>
</dbReference>
<sequence length="242" mass="26119">MSDNTYISAEIREDVGKGASRRLRRAGKIPAVIYGGEKDAVTLTLEHREILHATENESFFSSILEIKVADGRTQKVVVRDMHRHPYKQLIMHLDFMRVSDKEKLRISLPLHFIGEEESEAGKSAGVVIQHQMTEIEVEALPSNLPEFLEVDLSGLEPGSAVMLADIKLPEGVEVPSLTDDEDSNVMVANAIHISESQGTGAAAAAEAEEAEALEAAGEEATAEDAGDADAEDGEAEAGDDKE</sequence>
<dbReference type="InterPro" id="IPR011035">
    <property type="entry name" value="Ribosomal_bL25/Gln-tRNA_synth"/>
</dbReference>
<feature type="region of interest" description="Disordered" evidence="6">
    <location>
        <begin position="196"/>
        <end position="242"/>
    </location>
</feature>
<dbReference type="GO" id="GO:0006412">
    <property type="term" value="P:translation"/>
    <property type="evidence" value="ECO:0007669"/>
    <property type="project" value="UniProtKB-UniRule"/>
</dbReference>
<dbReference type="InterPro" id="IPR020930">
    <property type="entry name" value="Ribosomal_uL5_bac-type"/>
</dbReference>
<evidence type="ECO:0000256" key="6">
    <source>
        <dbReference type="SAM" id="MobiDB-lite"/>
    </source>
</evidence>
<dbReference type="PANTHER" id="PTHR33284">
    <property type="entry name" value="RIBOSOMAL PROTEIN L25/GLN-TRNA SYNTHETASE, ANTI-CODON-BINDING DOMAIN-CONTAINING PROTEIN"/>
    <property type="match status" value="1"/>
</dbReference>
<dbReference type="Gene3D" id="2.40.240.10">
    <property type="entry name" value="Ribosomal Protein L25, Chain P"/>
    <property type="match status" value="1"/>
</dbReference>
<evidence type="ECO:0000313" key="10">
    <source>
        <dbReference type="Proteomes" id="UP000325372"/>
    </source>
</evidence>
<keyword evidence="3 5" id="KW-0689">Ribosomal protein</keyword>
<dbReference type="InterPro" id="IPR001021">
    <property type="entry name" value="Ribosomal_bL25_long"/>
</dbReference>
<protein>
    <recommendedName>
        <fullName evidence="5">Large ribosomal subunit protein bL25</fullName>
    </recommendedName>
    <alternativeName>
        <fullName evidence="5">General stress protein CTC</fullName>
    </alternativeName>
</protein>
<dbReference type="EMBL" id="VYXP01000003">
    <property type="protein sequence ID" value="KAA9132461.1"/>
    <property type="molecule type" value="Genomic_DNA"/>
</dbReference>
<dbReference type="Pfam" id="PF14693">
    <property type="entry name" value="Ribosomal_TL5_C"/>
    <property type="match status" value="1"/>
</dbReference>
<dbReference type="Pfam" id="PF01386">
    <property type="entry name" value="Ribosomal_L25p"/>
    <property type="match status" value="1"/>
</dbReference>
<evidence type="ECO:0000256" key="4">
    <source>
        <dbReference type="ARBA" id="ARBA00023274"/>
    </source>
</evidence>
<feature type="compositionally biased region" description="Acidic residues" evidence="6">
    <location>
        <begin position="206"/>
        <end position="242"/>
    </location>
</feature>
<comment type="subunit">
    <text evidence="5">Part of the 50S ribosomal subunit; part of the 5S rRNA/L5/L18/L25 subcomplex. Contacts the 5S rRNA. Binds to the 5S rRNA independently of L5 and L18.</text>
</comment>
<dbReference type="NCBIfam" id="TIGR00731">
    <property type="entry name" value="bL25_bact_ctc"/>
    <property type="match status" value="1"/>
</dbReference>
<evidence type="ECO:0000256" key="3">
    <source>
        <dbReference type="ARBA" id="ARBA00022980"/>
    </source>
</evidence>
<gene>
    <name evidence="5" type="primary">rplY</name>
    <name evidence="5" type="synonym">ctc</name>
    <name evidence="9" type="ORF">F3N42_04315</name>
</gene>
<name>A0A5N0TCI1_9GAMM</name>
<dbReference type="NCBIfam" id="NF004128">
    <property type="entry name" value="PRK05618.1-2"/>
    <property type="match status" value="1"/>
</dbReference>
<dbReference type="Proteomes" id="UP000325372">
    <property type="component" value="Unassembled WGS sequence"/>
</dbReference>
<dbReference type="InterPro" id="IPR020055">
    <property type="entry name" value="Ribosomal_bL25_short"/>
</dbReference>
<feature type="domain" description="Large ribosomal subunit protein bL25 beta" evidence="8">
    <location>
        <begin position="103"/>
        <end position="185"/>
    </location>
</feature>
<dbReference type="CDD" id="cd00495">
    <property type="entry name" value="Ribosomal_L25_TL5_CTC"/>
    <property type="match status" value="1"/>
</dbReference>
<keyword evidence="4 5" id="KW-0687">Ribonucleoprotein</keyword>
<dbReference type="GO" id="GO:0008097">
    <property type="term" value="F:5S rRNA binding"/>
    <property type="evidence" value="ECO:0007669"/>
    <property type="project" value="InterPro"/>
</dbReference>
<evidence type="ECO:0000259" key="7">
    <source>
        <dbReference type="Pfam" id="PF01386"/>
    </source>
</evidence>
<dbReference type="HAMAP" id="MF_01334">
    <property type="entry name" value="Ribosomal_bL25_CTC"/>
    <property type="match status" value="1"/>
</dbReference>
<dbReference type="InterPro" id="IPR037121">
    <property type="entry name" value="Ribosomal_bL25_C"/>
</dbReference>
<evidence type="ECO:0000256" key="1">
    <source>
        <dbReference type="ARBA" id="ARBA00022730"/>
    </source>
</evidence>
<comment type="similarity">
    <text evidence="5">Belongs to the bacterial ribosomal protein bL25 family. CTC subfamily.</text>
</comment>
<dbReference type="InterPro" id="IPR020057">
    <property type="entry name" value="Ribosomal_bL25_b-dom"/>
</dbReference>
<dbReference type="HAMAP" id="MF_01336">
    <property type="entry name" value="Ribosomal_bL25"/>
    <property type="match status" value="1"/>
</dbReference>
<dbReference type="Gene3D" id="2.170.120.20">
    <property type="entry name" value="Ribosomal protein L25, beta domain"/>
    <property type="match status" value="1"/>
</dbReference>
<dbReference type="NCBIfam" id="NF004612">
    <property type="entry name" value="PRK05943.1"/>
    <property type="match status" value="1"/>
</dbReference>
<evidence type="ECO:0000256" key="5">
    <source>
        <dbReference type="HAMAP-Rule" id="MF_01334"/>
    </source>
</evidence>
<dbReference type="FunFam" id="2.40.240.10:FF:000002">
    <property type="entry name" value="50S ribosomal protein L25"/>
    <property type="match status" value="1"/>
</dbReference>
<dbReference type="SUPFAM" id="SSF50715">
    <property type="entry name" value="Ribosomal protein L25-like"/>
    <property type="match status" value="1"/>
</dbReference>
<proteinExistence type="inferred from homology"/>
<evidence type="ECO:0000313" key="9">
    <source>
        <dbReference type="EMBL" id="KAA9132461.1"/>
    </source>
</evidence>
<evidence type="ECO:0000256" key="2">
    <source>
        <dbReference type="ARBA" id="ARBA00022884"/>
    </source>
</evidence>
<dbReference type="NCBIfam" id="NF004130">
    <property type="entry name" value="PRK05618.1-5"/>
    <property type="match status" value="1"/>
</dbReference>
<reference evidence="9 10" key="1">
    <citation type="submission" date="2019-09" db="EMBL/GenBank/DDBJ databases">
        <title>Wenzhouxiangella sp. Genome sequencing and assembly.</title>
        <authorList>
            <person name="Zhang R."/>
        </authorList>
    </citation>
    <scope>NUCLEOTIDE SEQUENCE [LARGE SCALE GENOMIC DNA]</scope>
    <source>
        <strain evidence="9 10">W260</strain>
    </source>
</reference>
<dbReference type="PANTHER" id="PTHR33284:SF1">
    <property type="entry name" value="RIBOSOMAL PROTEIN L25_GLN-TRNA SYNTHETASE, ANTI-CODON-BINDING DOMAIN-CONTAINING PROTEIN"/>
    <property type="match status" value="1"/>
</dbReference>
<keyword evidence="2 5" id="KW-0694">RNA-binding</keyword>
<keyword evidence="10" id="KW-1185">Reference proteome</keyword>
<comment type="function">
    <text evidence="5">This is one of the proteins that binds to the 5S RNA in the ribosome where it forms part of the central protuberance.</text>
</comment>
<dbReference type="AlphaFoldDB" id="A0A5N0TCI1"/>
<organism evidence="9 10">
    <name type="scientific">Marinihelvus fidelis</name>
    <dbReference type="NCBI Taxonomy" id="2613842"/>
    <lineage>
        <taxon>Bacteria</taxon>
        <taxon>Pseudomonadati</taxon>
        <taxon>Pseudomonadota</taxon>
        <taxon>Gammaproteobacteria</taxon>
        <taxon>Chromatiales</taxon>
        <taxon>Wenzhouxiangellaceae</taxon>
        <taxon>Marinihelvus</taxon>
    </lineage>
</organism>
<keyword evidence="1 5" id="KW-0699">rRNA-binding</keyword>
<comment type="caution">
    <text evidence="9">The sequence shown here is derived from an EMBL/GenBank/DDBJ whole genome shotgun (WGS) entry which is preliminary data.</text>
</comment>
<dbReference type="InterPro" id="IPR020056">
    <property type="entry name" value="Rbsml_bL25/Gln-tRNA_synth_N"/>
</dbReference>
<accession>A0A5N0TCI1</accession>